<protein>
    <submittedName>
        <fullName evidence="4">Uncharacterized protein</fullName>
    </submittedName>
</protein>
<gene>
    <name evidence="4" type="ORF">GDO86_015814</name>
</gene>
<dbReference type="Gene3D" id="2.60.120.260">
    <property type="entry name" value="Galactose-binding domain-like"/>
    <property type="match status" value="1"/>
</dbReference>
<dbReference type="InterPro" id="IPR036047">
    <property type="entry name" value="F-box-like_dom_sf"/>
</dbReference>
<dbReference type="Proteomes" id="UP000812440">
    <property type="component" value="Chromosome 8_10"/>
</dbReference>
<organism evidence="4 5">
    <name type="scientific">Hymenochirus boettgeri</name>
    <name type="common">Congo dwarf clawed frog</name>
    <dbReference type="NCBI Taxonomy" id="247094"/>
    <lineage>
        <taxon>Eukaryota</taxon>
        <taxon>Metazoa</taxon>
        <taxon>Chordata</taxon>
        <taxon>Craniata</taxon>
        <taxon>Vertebrata</taxon>
        <taxon>Euteleostomi</taxon>
        <taxon>Amphibia</taxon>
        <taxon>Batrachia</taxon>
        <taxon>Anura</taxon>
        <taxon>Pipoidea</taxon>
        <taxon>Pipidae</taxon>
        <taxon>Pipinae</taxon>
        <taxon>Hymenochirus</taxon>
    </lineage>
</organism>
<dbReference type="EMBL" id="JAACNH010000003">
    <property type="protein sequence ID" value="KAG8448881.1"/>
    <property type="molecule type" value="Genomic_DNA"/>
</dbReference>
<dbReference type="FunFam" id="1.20.1280.50:FF:000002">
    <property type="entry name" value="F-box only protein 44"/>
    <property type="match status" value="1"/>
</dbReference>
<evidence type="ECO:0000259" key="2">
    <source>
        <dbReference type="PROSITE" id="PS50181"/>
    </source>
</evidence>
<proteinExistence type="predicted"/>
<evidence type="ECO:0000313" key="4">
    <source>
        <dbReference type="EMBL" id="KAG8448881.1"/>
    </source>
</evidence>
<dbReference type="GO" id="GO:0031146">
    <property type="term" value="P:SCF-dependent proteasomal ubiquitin-dependent protein catabolic process"/>
    <property type="evidence" value="ECO:0007669"/>
    <property type="project" value="TreeGrafter"/>
</dbReference>
<dbReference type="FunFam" id="2.60.120.260:FF:000012">
    <property type="entry name" value="F-box only protein 2"/>
    <property type="match status" value="1"/>
</dbReference>
<dbReference type="SUPFAM" id="SSF49785">
    <property type="entry name" value="Galactose-binding domain-like"/>
    <property type="match status" value="1"/>
</dbReference>
<dbReference type="OrthoDB" id="1107553at2759"/>
<reference evidence="4" key="1">
    <citation type="thesis" date="2020" institute="ProQuest LLC" country="789 East Eisenhower Parkway, Ann Arbor, MI, USA">
        <title>Comparative Genomics and Chromosome Evolution.</title>
        <authorList>
            <person name="Mudd A.B."/>
        </authorList>
    </citation>
    <scope>NUCLEOTIDE SEQUENCE</scope>
    <source>
        <strain evidence="4">Female2</strain>
        <tissue evidence="4">Blood</tissue>
    </source>
</reference>
<dbReference type="PANTHER" id="PTHR12125:SF9">
    <property type="entry name" value="F-BOX ONLY PROTEIN 27"/>
    <property type="match status" value="1"/>
</dbReference>
<feature type="domain" description="F-box" evidence="2">
    <location>
        <begin position="10"/>
        <end position="57"/>
    </location>
</feature>
<dbReference type="GO" id="GO:0006516">
    <property type="term" value="P:glycoprotein catabolic process"/>
    <property type="evidence" value="ECO:0007669"/>
    <property type="project" value="TreeGrafter"/>
</dbReference>
<name>A0A8T2K2L2_9PIPI</name>
<comment type="caution">
    <text evidence="4">The sequence shown here is derived from an EMBL/GenBank/DDBJ whole genome shotgun (WGS) entry which is preliminary data.</text>
</comment>
<dbReference type="Pfam" id="PF04300">
    <property type="entry name" value="FBA"/>
    <property type="match status" value="1"/>
</dbReference>
<evidence type="ECO:0000256" key="1">
    <source>
        <dbReference type="ARBA" id="ARBA00022786"/>
    </source>
</evidence>
<dbReference type="AlphaFoldDB" id="A0A8T2K2L2"/>
<evidence type="ECO:0000259" key="3">
    <source>
        <dbReference type="PROSITE" id="PS51114"/>
    </source>
</evidence>
<dbReference type="PROSITE" id="PS51114">
    <property type="entry name" value="FBA"/>
    <property type="match status" value="1"/>
</dbReference>
<dbReference type="InterPro" id="IPR008979">
    <property type="entry name" value="Galactose-bd-like_sf"/>
</dbReference>
<dbReference type="SMART" id="SM00256">
    <property type="entry name" value="FBOX"/>
    <property type="match status" value="1"/>
</dbReference>
<sequence length="261" mass="30597">MGASRSVDYKMDLDPYPDDILIVILSFVPARDLVRNCRRVNRHWRHLVDSPTLWRNKCEREWSSEPFRGALGVPNMNWQRASVKSPFSRNLIKNPCGKEGLQHWRTVDRGDGWVVENNRTDLEGSECQKSFVTSFSWCEKTQIVSLLKEGLWEEILDSYQPHICISDWFAGRDDCGCVYKISVELLAADRERVIDEFHENPDPIPQWNDESYHQVSHVFQDYGPGVRYVKFNHKGRDTQFWKGWYGSRITNSSVTVRFHKN</sequence>
<keyword evidence="5" id="KW-1185">Reference proteome</keyword>
<dbReference type="SMART" id="SM01198">
    <property type="entry name" value="FBA"/>
    <property type="match status" value="1"/>
</dbReference>
<dbReference type="GO" id="GO:0061630">
    <property type="term" value="F:ubiquitin protein ligase activity"/>
    <property type="evidence" value="ECO:0007669"/>
    <property type="project" value="TreeGrafter"/>
</dbReference>
<evidence type="ECO:0000313" key="5">
    <source>
        <dbReference type="Proteomes" id="UP000812440"/>
    </source>
</evidence>
<dbReference type="InterPro" id="IPR039752">
    <property type="entry name" value="F-box_only"/>
</dbReference>
<dbReference type="PROSITE" id="PS50181">
    <property type="entry name" value="FBOX"/>
    <property type="match status" value="1"/>
</dbReference>
<dbReference type="Pfam" id="PF12937">
    <property type="entry name" value="F-box-like"/>
    <property type="match status" value="1"/>
</dbReference>
<dbReference type="InterPro" id="IPR007397">
    <property type="entry name" value="F-box-assoc_dom"/>
</dbReference>
<dbReference type="PANTHER" id="PTHR12125">
    <property type="entry name" value="F-BOX ONLY PROTEIN 6-LIKE PROTEIN"/>
    <property type="match status" value="1"/>
</dbReference>
<dbReference type="GO" id="GO:0005737">
    <property type="term" value="C:cytoplasm"/>
    <property type="evidence" value="ECO:0007669"/>
    <property type="project" value="UniProtKB-ARBA"/>
</dbReference>
<dbReference type="GO" id="GO:0019005">
    <property type="term" value="C:SCF ubiquitin ligase complex"/>
    <property type="evidence" value="ECO:0007669"/>
    <property type="project" value="TreeGrafter"/>
</dbReference>
<accession>A0A8T2K2L2</accession>
<dbReference type="Gene3D" id="1.20.1280.50">
    <property type="match status" value="1"/>
</dbReference>
<dbReference type="SUPFAM" id="SSF81383">
    <property type="entry name" value="F-box domain"/>
    <property type="match status" value="1"/>
</dbReference>
<feature type="domain" description="FBA" evidence="3">
    <location>
        <begin position="81"/>
        <end position="258"/>
    </location>
</feature>
<dbReference type="InterPro" id="IPR001810">
    <property type="entry name" value="F-box_dom"/>
</dbReference>
<keyword evidence="1" id="KW-0833">Ubl conjugation pathway</keyword>
<dbReference type="GO" id="GO:0036503">
    <property type="term" value="P:ERAD pathway"/>
    <property type="evidence" value="ECO:0007669"/>
    <property type="project" value="TreeGrafter"/>
</dbReference>